<dbReference type="PANTHER" id="PTHR35535:SF2">
    <property type="entry name" value="DUF306 DOMAIN-CONTAINING PROTEIN"/>
    <property type="match status" value="1"/>
</dbReference>
<dbReference type="InterPro" id="IPR053147">
    <property type="entry name" value="Hsp_HslJ-like"/>
</dbReference>
<accession>A0ABQ6ZC54</accession>
<feature type="signal peptide" evidence="2">
    <location>
        <begin position="1"/>
        <end position="20"/>
    </location>
</feature>
<evidence type="ECO:0000259" key="3">
    <source>
        <dbReference type="Pfam" id="PF03724"/>
    </source>
</evidence>
<dbReference type="RefSeq" id="WP_162408239.1">
    <property type="nucleotide sequence ID" value="NZ_CP093331.1"/>
</dbReference>
<dbReference type="EMBL" id="PDWN01000001">
    <property type="protein sequence ID" value="KAF1697619.1"/>
    <property type="molecule type" value="Genomic_DNA"/>
</dbReference>
<evidence type="ECO:0000313" key="6">
    <source>
        <dbReference type="Proteomes" id="UP000788419"/>
    </source>
</evidence>
<evidence type="ECO:0000259" key="4">
    <source>
        <dbReference type="Pfam" id="PF14302"/>
    </source>
</evidence>
<dbReference type="InterPro" id="IPR005184">
    <property type="entry name" value="DUF306_Meta_HslJ"/>
</dbReference>
<feature type="domain" description="DUF306" evidence="3">
    <location>
        <begin position="74"/>
        <end position="169"/>
    </location>
</feature>
<proteinExistence type="predicted"/>
<evidence type="ECO:0000313" key="5">
    <source>
        <dbReference type="EMBL" id="KAF1697619.1"/>
    </source>
</evidence>
<feature type="domain" description="DUF4377" evidence="4">
    <location>
        <begin position="190"/>
        <end position="274"/>
    </location>
</feature>
<dbReference type="Pfam" id="PF03724">
    <property type="entry name" value="META"/>
    <property type="match status" value="1"/>
</dbReference>
<dbReference type="InterPro" id="IPR025485">
    <property type="entry name" value="DUF4377"/>
</dbReference>
<dbReference type="Pfam" id="PF14302">
    <property type="entry name" value="DUF4377"/>
    <property type="match status" value="1"/>
</dbReference>
<reference evidence="5 6" key="1">
    <citation type="submission" date="2017-10" db="EMBL/GenBank/DDBJ databases">
        <title>Whole genome sequencing of members of genus Pseudoxanthomonas.</title>
        <authorList>
            <person name="Kumar S."/>
            <person name="Bansal K."/>
            <person name="Kaur A."/>
            <person name="Patil P."/>
            <person name="Sharma S."/>
            <person name="Patil P.B."/>
        </authorList>
    </citation>
    <scope>NUCLEOTIDE SEQUENCE [LARGE SCALE GENOMIC DNA]</scope>
    <source>
        <strain evidence="5 6">DSM 17801</strain>
    </source>
</reference>
<name>A0ABQ6ZC54_9GAMM</name>
<feature type="region of interest" description="Disordered" evidence="1">
    <location>
        <begin position="19"/>
        <end position="47"/>
    </location>
</feature>
<feature type="compositionally biased region" description="Low complexity" evidence="1">
    <location>
        <begin position="31"/>
        <end position="47"/>
    </location>
</feature>
<evidence type="ECO:0008006" key="7">
    <source>
        <dbReference type="Google" id="ProtNLM"/>
    </source>
</evidence>
<organism evidence="5 6">
    <name type="scientific">Pseudoxanthomonas daejeonensis</name>
    <dbReference type="NCBI Taxonomy" id="266062"/>
    <lineage>
        <taxon>Bacteria</taxon>
        <taxon>Pseudomonadati</taxon>
        <taxon>Pseudomonadota</taxon>
        <taxon>Gammaproteobacteria</taxon>
        <taxon>Lysobacterales</taxon>
        <taxon>Lysobacteraceae</taxon>
        <taxon>Pseudoxanthomonas</taxon>
    </lineage>
</organism>
<keyword evidence="6" id="KW-1185">Reference proteome</keyword>
<protein>
    <recommendedName>
        <fullName evidence="7">DUF4377 domain-containing protein</fullName>
    </recommendedName>
</protein>
<keyword evidence="2" id="KW-0732">Signal</keyword>
<feature type="chain" id="PRO_5047245411" description="DUF4377 domain-containing protein" evidence="2">
    <location>
        <begin position="21"/>
        <end position="280"/>
    </location>
</feature>
<comment type="caution">
    <text evidence="5">The sequence shown here is derived from an EMBL/GenBank/DDBJ whole genome shotgun (WGS) entry which is preliminary data.</text>
</comment>
<gene>
    <name evidence="5" type="ORF">CSC65_01025</name>
</gene>
<dbReference type="PANTHER" id="PTHR35535">
    <property type="entry name" value="HEAT SHOCK PROTEIN HSLJ"/>
    <property type="match status" value="1"/>
</dbReference>
<dbReference type="InterPro" id="IPR038670">
    <property type="entry name" value="HslJ-like_sf"/>
</dbReference>
<sequence length="280" mass="29568">MALPLVLLLPLALAACTKPASDSAEPPPGELPAAATSDPAAPPTMATPGDTAALLPAFHWKLATATDAQGQSIEALLVRADAPLQLDFADGRLAVSNTCNRMSGGFTLAGDTLSLSPMASTMMACSDPKLAALDAEVGKRLAGTLGVASTAGDTPELVLTNAGGDRLVFQGSPTAANRFGGPAERVFLEVGPETKPCSHPLIPDKQCLQVREIRFDENGLRAGEPGEWQNFFDEIEGYTHQPGVRNVLRIDRYTRKDVPADASRYAYVLDMVVESEQVKR</sequence>
<dbReference type="Gene3D" id="2.40.128.270">
    <property type="match status" value="1"/>
</dbReference>
<dbReference type="Proteomes" id="UP000788419">
    <property type="component" value="Unassembled WGS sequence"/>
</dbReference>
<evidence type="ECO:0000256" key="2">
    <source>
        <dbReference type="SAM" id="SignalP"/>
    </source>
</evidence>
<evidence type="ECO:0000256" key="1">
    <source>
        <dbReference type="SAM" id="MobiDB-lite"/>
    </source>
</evidence>